<reference evidence="4" key="2">
    <citation type="submission" date="2017-12" db="EMBL/GenBank/DDBJ databases">
        <title>Genome sequence of the Bar-tailed Godwit (Limosa lapponica baueri).</title>
        <authorList>
            <person name="Lima N.C.B."/>
            <person name="Parody-Merino A.M."/>
            <person name="Battley P.F."/>
            <person name="Fidler A.E."/>
            <person name="Prosdocimi F."/>
        </authorList>
    </citation>
    <scope>NUCLEOTIDE SEQUENCE [LARGE SCALE GENOMIC DNA]</scope>
</reference>
<evidence type="ECO:0000313" key="3">
    <source>
        <dbReference type="EMBL" id="PKU30655.1"/>
    </source>
</evidence>
<feature type="coiled-coil region" evidence="1">
    <location>
        <begin position="55"/>
        <end position="146"/>
    </location>
</feature>
<keyword evidence="1" id="KW-0175">Coiled coil</keyword>
<name>A0A2I0TA50_LIMLA</name>
<dbReference type="PANTHER" id="PTHR22909:SF22">
    <property type="entry name" value="GOLGI INTEGRAL MEMBRANE PROTEIN 4"/>
    <property type="match status" value="1"/>
</dbReference>
<evidence type="ECO:0000256" key="2">
    <source>
        <dbReference type="SAM" id="MobiDB-lite"/>
    </source>
</evidence>
<evidence type="ECO:0000256" key="1">
    <source>
        <dbReference type="SAM" id="Coils"/>
    </source>
</evidence>
<organism evidence="3 4">
    <name type="scientific">Limosa lapponica baueri</name>
    <dbReference type="NCBI Taxonomy" id="1758121"/>
    <lineage>
        <taxon>Eukaryota</taxon>
        <taxon>Metazoa</taxon>
        <taxon>Chordata</taxon>
        <taxon>Craniata</taxon>
        <taxon>Vertebrata</taxon>
        <taxon>Euteleostomi</taxon>
        <taxon>Archelosauria</taxon>
        <taxon>Archosauria</taxon>
        <taxon>Dinosauria</taxon>
        <taxon>Saurischia</taxon>
        <taxon>Theropoda</taxon>
        <taxon>Coelurosauria</taxon>
        <taxon>Aves</taxon>
        <taxon>Neognathae</taxon>
        <taxon>Neoaves</taxon>
        <taxon>Charadriiformes</taxon>
        <taxon>Scolopacidae</taxon>
        <taxon>Limosa</taxon>
    </lineage>
</organism>
<feature type="compositionally biased region" description="Basic and acidic residues" evidence="2">
    <location>
        <begin position="233"/>
        <end position="242"/>
    </location>
</feature>
<dbReference type="InterPro" id="IPR042336">
    <property type="entry name" value="GOLIM4"/>
</dbReference>
<reference evidence="4" key="1">
    <citation type="submission" date="2017-11" db="EMBL/GenBank/DDBJ databases">
        <authorList>
            <person name="Lima N.C."/>
            <person name="Parody-Merino A.M."/>
            <person name="Battley P.F."/>
            <person name="Fidler A.E."/>
            <person name="Prosdocimi F."/>
        </authorList>
    </citation>
    <scope>NUCLEOTIDE SEQUENCE [LARGE SCALE GENOMIC DNA]</scope>
</reference>
<gene>
    <name evidence="3" type="ORF">llap_19041</name>
</gene>
<accession>A0A2I0TA50</accession>
<feature type="compositionally biased region" description="Basic and acidic residues" evidence="2">
    <location>
        <begin position="173"/>
        <end position="195"/>
    </location>
</feature>
<dbReference type="AlphaFoldDB" id="A0A2I0TA50"/>
<dbReference type="Proteomes" id="UP000233556">
    <property type="component" value="Unassembled WGS sequence"/>
</dbReference>
<feature type="region of interest" description="Disordered" evidence="2">
    <location>
        <begin position="150"/>
        <end position="250"/>
    </location>
</feature>
<feature type="compositionally biased region" description="Basic and acidic residues" evidence="2">
    <location>
        <begin position="209"/>
        <end position="218"/>
    </location>
</feature>
<dbReference type="PANTHER" id="PTHR22909">
    <property type="entry name" value="GOLGI INTEGRAL MEMBRANE PROTEIN 4"/>
    <property type="match status" value="1"/>
</dbReference>
<protein>
    <submittedName>
        <fullName evidence="3">Golgi integral membrane protein 4</fullName>
    </submittedName>
</protein>
<keyword evidence="4" id="KW-1185">Reference proteome</keyword>
<evidence type="ECO:0000313" key="4">
    <source>
        <dbReference type="Proteomes" id="UP000233556"/>
    </source>
</evidence>
<dbReference type="OrthoDB" id="6288648at2759"/>
<dbReference type="EMBL" id="KZ514239">
    <property type="protein sequence ID" value="PKU30655.1"/>
    <property type="molecule type" value="Genomic_DNA"/>
</dbReference>
<proteinExistence type="predicted"/>
<feature type="compositionally biased region" description="Acidic residues" evidence="2">
    <location>
        <begin position="196"/>
        <end position="208"/>
    </location>
</feature>
<sequence>MVWLVCWTIDMTKSGRHTIKNTEITLCLHSVIKLGAVCLLLHHPVPRKYLVYEHRSRLEKSLQKERLEHKKAKEESLYNLREENRQLRKAHQDIHTQLQDVKQQHKNLLSQHNQLVVTLEDHKSALAAAQSQVEEYKQLKDTLNKMPSFRQAEKSEDPNEQPEVRTLPPHSDLPTRSEAEEHKEAHYDNMDHDIVQGEEEQGVQEEEGAYERDNQHQDEGEDDDQNNANEQQEPEHKVENQHAGDSVSMN</sequence>
<dbReference type="GO" id="GO:0000139">
    <property type="term" value="C:Golgi membrane"/>
    <property type="evidence" value="ECO:0007669"/>
    <property type="project" value="InterPro"/>
</dbReference>